<dbReference type="Proteomes" id="UP000277580">
    <property type="component" value="Unassembled WGS sequence"/>
</dbReference>
<protein>
    <submittedName>
        <fullName evidence="1">Uncharacterized protein</fullName>
    </submittedName>
</protein>
<evidence type="ECO:0000313" key="2">
    <source>
        <dbReference type="Proteomes" id="UP000277580"/>
    </source>
</evidence>
<evidence type="ECO:0000313" key="1">
    <source>
        <dbReference type="EMBL" id="RPB06598.1"/>
    </source>
</evidence>
<keyword evidence="2" id="KW-1185">Reference proteome</keyword>
<reference evidence="1 2" key="1">
    <citation type="journal article" date="2018" name="Nat. Ecol. Evol.">
        <title>Pezizomycetes genomes reveal the molecular basis of ectomycorrhizal truffle lifestyle.</title>
        <authorList>
            <person name="Murat C."/>
            <person name="Payen T."/>
            <person name="Noel B."/>
            <person name="Kuo A."/>
            <person name="Morin E."/>
            <person name="Chen J."/>
            <person name="Kohler A."/>
            <person name="Krizsan K."/>
            <person name="Balestrini R."/>
            <person name="Da Silva C."/>
            <person name="Montanini B."/>
            <person name="Hainaut M."/>
            <person name="Levati E."/>
            <person name="Barry K.W."/>
            <person name="Belfiori B."/>
            <person name="Cichocki N."/>
            <person name="Clum A."/>
            <person name="Dockter R.B."/>
            <person name="Fauchery L."/>
            <person name="Guy J."/>
            <person name="Iotti M."/>
            <person name="Le Tacon F."/>
            <person name="Lindquist E.A."/>
            <person name="Lipzen A."/>
            <person name="Malagnac F."/>
            <person name="Mello A."/>
            <person name="Molinier V."/>
            <person name="Miyauchi S."/>
            <person name="Poulain J."/>
            <person name="Riccioni C."/>
            <person name="Rubini A."/>
            <person name="Sitrit Y."/>
            <person name="Splivallo R."/>
            <person name="Traeger S."/>
            <person name="Wang M."/>
            <person name="Zifcakova L."/>
            <person name="Wipf D."/>
            <person name="Zambonelli A."/>
            <person name="Paolocci F."/>
            <person name="Nowrousian M."/>
            <person name="Ottonello S."/>
            <person name="Baldrian P."/>
            <person name="Spatafora J.W."/>
            <person name="Henrissat B."/>
            <person name="Nagy L.G."/>
            <person name="Aury J.M."/>
            <person name="Wincker P."/>
            <person name="Grigoriev I.V."/>
            <person name="Bonfante P."/>
            <person name="Martin F.M."/>
        </authorList>
    </citation>
    <scope>NUCLEOTIDE SEQUENCE [LARGE SCALE GENOMIC DNA]</scope>
    <source>
        <strain evidence="1 2">CCBAS932</strain>
    </source>
</reference>
<dbReference type="AlphaFoldDB" id="A0A3N4KAX6"/>
<accession>A0A3N4KAX6</accession>
<name>A0A3N4KAX6_9PEZI</name>
<organism evidence="1 2">
    <name type="scientific">Morchella conica CCBAS932</name>
    <dbReference type="NCBI Taxonomy" id="1392247"/>
    <lineage>
        <taxon>Eukaryota</taxon>
        <taxon>Fungi</taxon>
        <taxon>Dikarya</taxon>
        <taxon>Ascomycota</taxon>
        <taxon>Pezizomycotina</taxon>
        <taxon>Pezizomycetes</taxon>
        <taxon>Pezizales</taxon>
        <taxon>Morchellaceae</taxon>
        <taxon>Morchella</taxon>
    </lineage>
</organism>
<sequence>MQYPLTDNSATEKAAIRKAFGGEGFLKTNLLCTVHSERPLSRNFKAGIDQLSPVCNEMYN</sequence>
<dbReference type="EMBL" id="ML119268">
    <property type="protein sequence ID" value="RPB06598.1"/>
    <property type="molecule type" value="Genomic_DNA"/>
</dbReference>
<proteinExistence type="predicted"/>
<dbReference type="InParanoid" id="A0A3N4KAX6"/>
<gene>
    <name evidence="1" type="ORF">P167DRAFT_540690</name>
</gene>
<dbReference type="OrthoDB" id="4951845at2759"/>